<sequence>MKNLKLITLLVAVLTMAAYVKAENYLPAGFFMIGRFVFWVFGVVPAQECIPLIAKVQAWNGFETIGEVCIDVVEYEGTLSTRFQYSVNPGISITRAYSGVHRNCQVKRIFPYQRSERQQGGTTNVTQYVGFDEYDCPAEFPEGCCNRRNCLSPKLKIVSDSRPDLGERSRAFRSDPKIISDSRPDLGEVNAFPADDPSGPWGCRTISGLRRCLTEISCVPQRPVA</sequence>
<feature type="chain" id="PRO_5043518853" evidence="1">
    <location>
        <begin position="23"/>
        <end position="225"/>
    </location>
</feature>
<organism evidence="2 3">
    <name type="scientific">Rhodosorus marinus</name>
    <dbReference type="NCBI Taxonomy" id="101924"/>
    <lineage>
        <taxon>Eukaryota</taxon>
        <taxon>Rhodophyta</taxon>
        <taxon>Stylonematophyceae</taxon>
        <taxon>Stylonematales</taxon>
        <taxon>Stylonemataceae</taxon>
        <taxon>Rhodosorus</taxon>
    </lineage>
</organism>
<comment type="caution">
    <text evidence="2">The sequence shown here is derived from an EMBL/GenBank/DDBJ whole genome shotgun (WGS) entry which is preliminary data.</text>
</comment>
<reference evidence="2 3" key="1">
    <citation type="journal article" date="2023" name="Nat. Commun.">
        <title>Origin of minicircular mitochondrial genomes in red algae.</title>
        <authorList>
            <person name="Lee Y."/>
            <person name="Cho C.H."/>
            <person name="Lee Y.M."/>
            <person name="Park S.I."/>
            <person name="Yang J.H."/>
            <person name="West J.A."/>
            <person name="Bhattacharya D."/>
            <person name="Yoon H.S."/>
        </authorList>
    </citation>
    <scope>NUCLEOTIDE SEQUENCE [LARGE SCALE GENOMIC DNA]</scope>
    <source>
        <strain evidence="2 3">CCMP1338</strain>
        <tissue evidence="2">Whole cell</tissue>
    </source>
</reference>
<name>A0AAV8UJ99_9RHOD</name>
<dbReference type="Proteomes" id="UP001157974">
    <property type="component" value="Unassembled WGS sequence"/>
</dbReference>
<protein>
    <submittedName>
        <fullName evidence="2">Uncharacterized protein</fullName>
    </submittedName>
</protein>
<dbReference type="AlphaFoldDB" id="A0AAV8UJ99"/>
<gene>
    <name evidence="2" type="ORF">NDN08_005933</name>
</gene>
<keyword evidence="1" id="KW-0732">Signal</keyword>
<feature type="signal peptide" evidence="1">
    <location>
        <begin position="1"/>
        <end position="22"/>
    </location>
</feature>
<accession>A0AAV8UJ99</accession>
<evidence type="ECO:0000313" key="3">
    <source>
        <dbReference type="Proteomes" id="UP001157974"/>
    </source>
</evidence>
<evidence type="ECO:0000256" key="1">
    <source>
        <dbReference type="SAM" id="SignalP"/>
    </source>
</evidence>
<dbReference type="EMBL" id="JAMWBK010000008">
    <property type="protein sequence ID" value="KAJ8902613.1"/>
    <property type="molecule type" value="Genomic_DNA"/>
</dbReference>
<evidence type="ECO:0000313" key="2">
    <source>
        <dbReference type="EMBL" id="KAJ8902613.1"/>
    </source>
</evidence>
<proteinExistence type="predicted"/>
<keyword evidence="3" id="KW-1185">Reference proteome</keyword>